<evidence type="ECO:0000313" key="3">
    <source>
        <dbReference type="Proteomes" id="UP000184196"/>
    </source>
</evidence>
<sequence length="152" mass="17609">MENQKGGTSLSYKFALLLGQQFNLQEQEVTLLGKNIRQFSRLERRIYFKQLKPREKEFKLFLKEKFALLDEEERQTWLDTTVQSLLEKGGDPDLADSLVMDVIGRLEVYKNLREKAEIEGIRLKALTNFGGLSMVLFLVVIITAIILYLKGH</sequence>
<dbReference type="AlphaFoldDB" id="A0A1M5BWM6"/>
<keyword evidence="1" id="KW-1133">Transmembrane helix</keyword>
<reference evidence="3" key="1">
    <citation type="submission" date="2016-11" db="EMBL/GenBank/DDBJ databases">
        <authorList>
            <person name="Varghese N."/>
            <person name="Submissions S."/>
        </authorList>
    </citation>
    <scope>NUCLEOTIDE SEQUENCE [LARGE SCALE GENOMIC DNA]</scope>
    <source>
        <strain evidence="3">DSM 11792</strain>
    </source>
</reference>
<keyword evidence="1" id="KW-0472">Membrane</keyword>
<keyword evidence="1" id="KW-0812">Transmembrane</keyword>
<feature type="transmembrane region" description="Helical" evidence="1">
    <location>
        <begin position="125"/>
        <end position="149"/>
    </location>
</feature>
<keyword evidence="3" id="KW-1185">Reference proteome</keyword>
<proteinExistence type="predicted"/>
<evidence type="ECO:0000256" key="1">
    <source>
        <dbReference type="SAM" id="Phobius"/>
    </source>
</evidence>
<protein>
    <submittedName>
        <fullName evidence="2">Uncharacterized protein</fullName>
    </submittedName>
</protein>
<evidence type="ECO:0000313" key="2">
    <source>
        <dbReference type="EMBL" id="SHF46632.1"/>
    </source>
</evidence>
<organism evidence="2 3">
    <name type="scientific">Desulfofundulus australicus DSM 11792</name>
    <dbReference type="NCBI Taxonomy" id="1121425"/>
    <lineage>
        <taxon>Bacteria</taxon>
        <taxon>Bacillati</taxon>
        <taxon>Bacillota</taxon>
        <taxon>Clostridia</taxon>
        <taxon>Eubacteriales</taxon>
        <taxon>Peptococcaceae</taxon>
        <taxon>Desulfofundulus</taxon>
    </lineage>
</organism>
<accession>A0A1M5BWM6</accession>
<dbReference type="Proteomes" id="UP000184196">
    <property type="component" value="Unassembled WGS sequence"/>
</dbReference>
<gene>
    <name evidence="2" type="ORF">SAMN02745218_02337</name>
</gene>
<name>A0A1M5BWM6_9FIRM</name>
<dbReference type="EMBL" id="FQUW01000031">
    <property type="protein sequence ID" value="SHF46632.1"/>
    <property type="molecule type" value="Genomic_DNA"/>
</dbReference>